<feature type="transmembrane region" description="Helical" evidence="1">
    <location>
        <begin position="68"/>
        <end position="87"/>
    </location>
</feature>
<keyword evidence="1" id="KW-0812">Transmembrane</keyword>
<gene>
    <name evidence="2" type="ordered locus">Fleli_0330</name>
</gene>
<organism evidence="2 3">
    <name type="scientific">Bernardetia litoralis (strain ATCC 23117 / DSM 6794 / NBRC 15988 / NCIMB 1366 / Fx l1 / Sio-4)</name>
    <name type="common">Flexibacter litoralis</name>
    <dbReference type="NCBI Taxonomy" id="880071"/>
    <lineage>
        <taxon>Bacteria</taxon>
        <taxon>Pseudomonadati</taxon>
        <taxon>Bacteroidota</taxon>
        <taxon>Cytophagia</taxon>
        <taxon>Cytophagales</taxon>
        <taxon>Bernardetiaceae</taxon>
        <taxon>Bernardetia</taxon>
    </lineage>
</organism>
<evidence type="ECO:0000313" key="3">
    <source>
        <dbReference type="Proteomes" id="UP000006054"/>
    </source>
</evidence>
<feature type="transmembrane region" description="Helical" evidence="1">
    <location>
        <begin position="99"/>
        <end position="118"/>
    </location>
</feature>
<feature type="transmembrane region" description="Helical" evidence="1">
    <location>
        <begin position="38"/>
        <end position="56"/>
    </location>
</feature>
<dbReference type="HOGENOM" id="CLU_1967294_0_0_10"/>
<proteinExistence type="predicted"/>
<dbReference type="AlphaFoldDB" id="I4AFT0"/>
<dbReference type="KEGG" id="fli:Fleli_0330"/>
<reference evidence="3" key="1">
    <citation type="submission" date="2012-06" db="EMBL/GenBank/DDBJ databases">
        <title>The complete genome of Flexibacter litoralis DSM 6794.</title>
        <authorList>
            <person name="Lucas S."/>
            <person name="Copeland A."/>
            <person name="Lapidus A."/>
            <person name="Glavina del Rio T."/>
            <person name="Dalin E."/>
            <person name="Tice H."/>
            <person name="Bruce D."/>
            <person name="Goodwin L."/>
            <person name="Pitluck S."/>
            <person name="Peters L."/>
            <person name="Ovchinnikova G."/>
            <person name="Lu M."/>
            <person name="Kyrpides N."/>
            <person name="Mavromatis K."/>
            <person name="Ivanova N."/>
            <person name="Brettin T."/>
            <person name="Detter J.C."/>
            <person name="Han C."/>
            <person name="Larimer F."/>
            <person name="Land M."/>
            <person name="Hauser L."/>
            <person name="Markowitz V."/>
            <person name="Cheng J.-F."/>
            <person name="Hugenholtz P."/>
            <person name="Woyke T."/>
            <person name="Wu D."/>
            <person name="Spring S."/>
            <person name="Lang E."/>
            <person name="Kopitz M."/>
            <person name="Brambilla E."/>
            <person name="Klenk H.-P."/>
            <person name="Eisen J.A."/>
        </authorList>
    </citation>
    <scope>NUCLEOTIDE SEQUENCE [LARGE SCALE GENOMIC DNA]</scope>
    <source>
        <strain evidence="3">ATCC 23117 / DSM 6794 / NBRC 15988 / NCIMB 1366 / Sio-4</strain>
    </source>
</reference>
<evidence type="ECO:0000256" key="1">
    <source>
        <dbReference type="SAM" id="Phobius"/>
    </source>
</evidence>
<sequence length="127" mass="14676" precursor="true">MNSKLIFIQTLATFTSFFIVLLLYFLTRNNTNAHAQAFDLIGAFGILLYHILYFLISFSCFLKKIKNILIYSPLIFLFTIFILNYIFFMHGSSNHDDDIILFSPIIMSIVWIICIKTIPSSAESSEK</sequence>
<keyword evidence="1" id="KW-1133">Transmembrane helix</keyword>
<protein>
    <submittedName>
        <fullName evidence="2">Uncharacterized protein</fullName>
    </submittedName>
</protein>
<name>I4AFT0_BERLS</name>
<feature type="transmembrane region" description="Helical" evidence="1">
    <location>
        <begin position="6"/>
        <end position="26"/>
    </location>
</feature>
<dbReference type="EMBL" id="CP003345">
    <property type="protein sequence ID" value="AFM02815.1"/>
    <property type="molecule type" value="Genomic_DNA"/>
</dbReference>
<dbReference type="STRING" id="880071.Fleli_0330"/>
<keyword evidence="1" id="KW-0472">Membrane</keyword>
<dbReference type="Proteomes" id="UP000006054">
    <property type="component" value="Chromosome"/>
</dbReference>
<evidence type="ECO:0000313" key="2">
    <source>
        <dbReference type="EMBL" id="AFM02815.1"/>
    </source>
</evidence>
<accession>I4AFT0</accession>
<keyword evidence="3" id="KW-1185">Reference proteome</keyword>